<accession>A0A747KD33</accession>
<reference evidence="2" key="2">
    <citation type="submission" date="2020-02" db="EMBL/GenBank/DDBJ databases">
        <authorList>
            <consortium name="NCBI Pathogen Detection Project"/>
        </authorList>
    </citation>
    <scope>NUCLEOTIDE SEQUENCE</scope>
    <source>
        <strain evidence="2">MA.AU170 KAK-R</strain>
    </source>
</reference>
<protein>
    <submittedName>
        <fullName evidence="2">DNA breaking-rejoining protein</fullName>
    </submittedName>
</protein>
<proteinExistence type="predicted"/>
<feature type="domain" description="BIG2" evidence="1">
    <location>
        <begin position="162"/>
        <end position="242"/>
    </location>
</feature>
<dbReference type="EMBL" id="DAAVGD010000001">
    <property type="protein sequence ID" value="HAF4525740.1"/>
    <property type="molecule type" value="Genomic_DNA"/>
</dbReference>
<evidence type="ECO:0000259" key="1">
    <source>
        <dbReference type="SMART" id="SM00635"/>
    </source>
</evidence>
<dbReference type="InterPro" id="IPR008964">
    <property type="entry name" value="Invasin/intimin_cell_adhesion"/>
</dbReference>
<dbReference type="AlphaFoldDB" id="A0A747KD33"/>
<dbReference type="SMART" id="SM00635">
    <property type="entry name" value="BID_2"/>
    <property type="match status" value="1"/>
</dbReference>
<evidence type="ECO:0000313" key="2">
    <source>
        <dbReference type="EMBL" id="HAF4525740.1"/>
    </source>
</evidence>
<dbReference type="Pfam" id="PF02368">
    <property type="entry name" value="Big_2"/>
    <property type="match status" value="1"/>
</dbReference>
<dbReference type="InterPro" id="IPR003343">
    <property type="entry name" value="Big_2"/>
</dbReference>
<gene>
    <name evidence="2" type="ORF">G8M86_001076</name>
</gene>
<sequence>MANCQNDYGKLIGRNAVLEVAEGCPDTVPLESEWKILGAMTTKSFDLSPNTVTSEADDTKGFVEGLVTSVDFTISGDGEWRKRDKPGDFGPAYMTRYYLQETKAGRQPSVWVRLSFATITIVAYMNTTAWSGEFGTGDIATFSSEFKVADADSVTVTGDEVAVTSVAVTPNSLGLDVGESGTFTVNFLPADATNKNYIVVSAAPATATVSALATVVTVTGVAAGTTTVTVTSEDGHFTSSCAITVTDV</sequence>
<name>A0A747KD33_SALER</name>
<dbReference type="SUPFAM" id="SSF49373">
    <property type="entry name" value="Invasin/intimin cell-adhesion fragments"/>
    <property type="match status" value="1"/>
</dbReference>
<comment type="caution">
    <text evidence="2">The sequence shown here is derived from an EMBL/GenBank/DDBJ whole genome shotgun (WGS) entry which is preliminary data.</text>
</comment>
<dbReference type="Gene3D" id="2.60.40.1080">
    <property type="match status" value="1"/>
</dbReference>
<reference evidence="2" key="1">
    <citation type="journal article" date="2018" name="Genome Biol.">
        <title>SKESA: strategic k-mer extension for scrupulous assemblies.</title>
        <authorList>
            <person name="Souvorov A."/>
            <person name="Agarwala R."/>
            <person name="Lipman D.J."/>
        </authorList>
    </citation>
    <scope>NUCLEOTIDE SEQUENCE</scope>
    <source>
        <strain evidence="2">MA.AU170 KAK-R</strain>
    </source>
</reference>
<organism evidence="2">
    <name type="scientific">Salmonella enterica</name>
    <name type="common">Salmonella choleraesuis</name>
    <dbReference type="NCBI Taxonomy" id="28901"/>
    <lineage>
        <taxon>Bacteria</taxon>
        <taxon>Pseudomonadati</taxon>
        <taxon>Pseudomonadota</taxon>
        <taxon>Gammaproteobacteria</taxon>
        <taxon>Enterobacterales</taxon>
        <taxon>Enterobacteriaceae</taxon>
        <taxon>Salmonella</taxon>
    </lineage>
</organism>